<evidence type="ECO:0000313" key="2">
    <source>
        <dbReference type="Proteomes" id="UP000094243"/>
    </source>
</evidence>
<proteinExistence type="predicted"/>
<accession>A0A1E3RWZ5</accession>
<comment type="caution">
    <text evidence="1">The sequence shown here is derived from an EMBL/GenBank/DDBJ whole genome shotgun (WGS) entry which is preliminary data.</text>
</comment>
<reference evidence="2" key="1">
    <citation type="submission" date="2016-09" db="EMBL/GenBank/DDBJ databases">
        <authorList>
            <person name="Greninger A.L."/>
            <person name="Jerome K.R."/>
            <person name="Mcnair B."/>
            <person name="Wallis C."/>
            <person name="Fang F."/>
        </authorList>
    </citation>
    <scope>NUCLEOTIDE SEQUENCE [LARGE SCALE GENOMIC DNA]</scope>
    <source>
        <strain evidence="2">M7</strain>
    </source>
</reference>
<protein>
    <submittedName>
        <fullName evidence="1">Uncharacterized protein</fullName>
    </submittedName>
</protein>
<gene>
    <name evidence="1" type="ORF">BHQ17_08955</name>
</gene>
<sequence>MHEALDAWESFAVALLAESARTYRDVVTYKQLGETVQAKSGITHNGLLTNWIGSLLGRIINYCVRNDIPQLSALCVKEDGTVGEGYRHAAGTSVTEDLDLDQLDDYAAQVRWSATATSEPNFHPAEASPP</sequence>
<keyword evidence="2" id="KW-1185">Reference proteome</keyword>
<evidence type="ECO:0000313" key="1">
    <source>
        <dbReference type="EMBL" id="ODQ94443.1"/>
    </source>
</evidence>
<dbReference type="Proteomes" id="UP000094243">
    <property type="component" value="Unassembled WGS sequence"/>
</dbReference>
<dbReference type="EMBL" id="MIGZ01000039">
    <property type="protein sequence ID" value="ODQ94443.1"/>
    <property type="molecule type" value="Genomic_DNA"/>
</dbReference>
<name>A0A1E3RWZ5_9MYCO</name>
<dbReference type="AlphaFoldDB" id="A0A1E3RWZ5"/>
<dbReference type="OrthoDB" id="5916883at2"/>
<organism evidence="1 2">
    <name type="scientific">Mycolicibacterium holsaticum</name>
    <dbReference type="NCBI Taxonomy" id="152142"/>
    <lineage>
        <taxon>Bacteria</taxon>
        <taxon>Bacillati</taxon>
        <taxon>Actinomycetota</taxon>
        <taxon>Actinomycetes</taxon>
        <taxon>Mycobacteriales</taxon>
        <taxon>Mycobacteriaceae</taxon>
        <taxon>Mycolicibacterium</taxon>
    </lineage>
</organism>
<dbReference type="RefSeq" id="WP_069404860.1">
    <property type="nucleotide sequence ID" value="NZ_MIGZ01000039.1"/>
</dbReference>